<accession>A0A9Q8PDT7</accession>
<evidence type="ECO:0000313" key="1">
    <source>
        <dbReference type="EMBL" id="UJO20623.1"/>
    </source>
</evidence>
<keyword evidence="2" id="KW-1185">Reference proteome</keyword>
<dbReference type="AlphaFoldDB" id="A0A9Q8PDT7"/>
<gene>
    <name evidence="1" type="ORF">CLAFUR5_11442</name>
</gene>
<dbReference type="EMBL" id="CP090170">
    <property type="protein sequence ID" value="UJO20623.1"/>
    <property type="molecule type" value="Genomic_DNA"/>
</dbReference>
<evidence type="ECO:0000313" key="2">
    <source>
        <dbReference type="Proteomes" id="UP000756132"/>
    </source>
</evidence>
<dbReference type="OrthoDB" id="5424391at2759"/>
<dbReference type="RefSeq" id="XP_047764989.1">
    <property type="nucleotide sequence ID" value="XM_047910590.1"/>
</dbReference>
<reference evidence="1" key="1">
    <citation type="submission" date="2021-12" db="EMBL/GenBank/DDBJ databases">
        <authorList>
            <person name="Zaccaron A."/>
            <person name="Stergiopoulos I."/>
        </authorList>
    </citation>
    <scope>NUCLEOTIDE SEQUENCE</scope>
    <source>
        <strain evidence="1">Race5_Kim</strain>
    </source>
</reference>
<dbReference type="KEGG" id="ffu:CLAFUR5_11442"/>
<name>A0A9Q8PDT7_PASFU</name>
<dbReference type="Proteomes" id="UP000756132">
    <property type="component" value="Chromosome 8"/>
</dbReference>
<protein>
    <submittedName>
        <fullName evidence="1">Uncharacterized protein</fullName>
    </submittedName>
</protein>
<reference evidence="1" key="2">
    <citation type="journal article" date="2022" name="Microb. Genom.">
        <title>A chromosome-scale genome assembly of the tomato pathogen Cladosporium fulvum reveals a compartmentalized genome architecture and the presence of a dispensable chromosome.</title>
        <authorList>
            <person name="Zaccaron A.Z."/>
            <person name="Chen L.H."/>
            <person name="Samaras A."/>
            <person name="Stergiopoulos I."/>
        </authorList>
    </citation>
    <scope>NUCLEOTIDE SEQUENCE</scope>
    <source>
        <strain evidence="1">Race5_Kim</strain>
    </source>
</reference>
<proteinExistence type="predicted"/>
<organism evidence="1 2">
    <name type="scientific">Passalora fulva</name>
    <name type="common">Tomato leaf mold</name>
    <name type="synonym">Cladosporium fulvum</name>
    <dbReference type="NCBI Taxonomy" id="5499"/>
    <lineage>
        <taxon>Eukaryota</taxon>
        <taxon>Fungi</taxon>
        <taxon>Dikarya</taxon>
        <taxon>Ascomycota</taxon>
        <taxon>Pezizomycotina</taxon>
        <taxon>Dothideomycetes</taxon>
        <taxon>Dothideomycetidae</taxon>
        <taxon>Mycosphaerellales</taxon>
        <taxon>Mycosphaerellaceae</taxon>
        <taxon>Fulvia</taxon>
    </lineage>
</organism>
<sequence>MLLRSSVTKVITTAGRPVWRLSPPPQLRPLSTTLHKPAAKPSFSTPAYGLASSTGTHWAAETTAAERQVTLDDFKRLAEDKTATVNDAKLCLKQSRAEIERLPISQRKEACAEKQVGGRVMLWLISQDLEGNPYLDRDLTDALCWFALPEDLERYLFCWIARELGQPTRAFDKEKPCLSPHWLAQRLIGSLISAHASWSPSDGDPALQCFQKAVMDFGDHRLGQGHRGLFMSAYVALARFLRHDYSPPSSEQLYDFAVEQLWRREKDGYEERARWPLYDPARPTADLLLSWLQDPESPLHAIFSAKAAKANALAQDILRGSVIFRLQGYDEKAQWLEQIVESQCKAVWFHRAKIYRSHEDDPKMGSLRHAGDSI</sequence>
<dbReference type="GeneID" id="71991320"/>